<feature type="transmembrane region" description="Helical" evidence="12">
    <location>
        <begin position="66"/>
        <end position="91"/>
    </location>
</feature>
<dbReference type="GO" id="GO:0042761">
    <property type="term" value="P:very long-chain fatty acid biosynthetic process"/>
    <property type="evidence" value="ECO:0007669"/>
    <property type="project" value="TreeGrafter"/>
</dbReference>
<dbReference type="PANTHER" id="PTHR11157">
    <property type="entry name" value="FATTY ACID ACYL TRANSFERASE-RELATED"/>
    <property type="match status" value="1"/>
</dbReference>
<comment type="subcellular location">
    <subcellularLocation>
        <location evidence="1">Membrane</location>
        <topology evidence="1">Multi-pass membrane protein</topology>
    </subcellularLocation>
</comment>
<keyword evidence="7 12" id="KW-1133">Transmembrane helix</keyword>
<dbReference type="Proteomes" id="UP000038009">
    <property type="component" value="Unassembled WGS sequence"/>
</dbReference>
<dbReference type="GO" id="GO:0019367">
    <property type="term" value="P:fatty acid elongation, saturated fatty acid"/>
    <property type="evidence" value="ECO:0007669"/>
    <property type="project" value="TreeGrafter"/>
</dbReference>
<dbReference type="OMA" id="HEFCARD"/>
<dbReference type="Pfam" id="PF01151">
    <property type="entry name" value="ELO"/>
    <property type="match status" value="1"/>
</dbReference>
<dbReference type="GO" id="GO:0005789">
    <property type="term" value="C:endoplasmic reticulum membrane"/>
    <property type="evidence" value="ECO:0007669"/>
    <property type="project" value="TreeGrafter"/>
</dbReference>
<evidence type="ECO:0000256" key="11">
    <source>
        <dbReference type="ARBA" id="ARBA00044291"/>
    </source>
</evidence>
<keyword evidence="6 12" id="KW-0276">Fatty acid metabolism</keyword>
<dbReference type="GO" id="GO:0030148">
    <property type="term" value="P:sphingolipid biosynthetic process"/>
    <property type="evidence" value="ECO:0007669"/>
    <property type="project" value="TreeGrafter"/>
</dbReference>
<keyword evidence="5 12" id="KW-0812">Transmembrane</keyword>
<evidence type="ECO:0000256" key="3">
    <source>
        <dbReference type="ARBA" id="ARBA00022516"/>
    </source>
</evidence>
<feature type="transmembrane region" description="Helical" evidence="12">
    <location>
        <begin position="26"/>
        <end position="46"/>
    </location>
</feature>
<keyword evidence="9 12" id="KW-0472">Membrane</keyword>
<dbReference type="VEuPathDB" id="TriTrypDB:Lsey_0043_0070"/>
<dbReference type="InterPro" id="IPR002076">
    <property type="entry name" value="ELO_fam"/>
</dbReference>
<feature type="transmembrane region" description="Helical" evidence="12">
    <location>
        <begin position="253"/>
        <end position="272"/>
    </location>
</feature>
<keyword evidence="3 12" id="KW-0444">Lipid biosynthesis</keyword>
<comment type="catalytic activity">
    <reaction evidence="12">
        <text>an acyl-CoA + malonyl-CoA + H(+) = a 3-oxoacyl-CoA + CO2 + CoA</text>
        <dbReference type="Rhea" id="RHEA:50252"/>
        <dbReference type="ChEBI" id="CHEBI:15378"/>
        <dbReference type="ChEBI" id="CHEBI:16526"/>
        <dbReference type="ChEBI" id="CHEBI:57287"/>
        <dbReference type="ChEBI" id="CHEBI:57384"/>
        <dbReference type="ChEBI" id="CHEBI:58342"/>
        <dbReference type="ChEBI" id="CHEBI:90726"/>
    </reaction>
    <physiologicalReaction direction="left-to-right" evidence="12">
        <dbReference type="Rhea" id="RHEA:50253"/>
    </physiologicalReaction>
</comment>
<dbReference type="PANTHER" id="PTHR11157:SF105">
    <property type="entry name" value="ELONGATION OF FATTY ACIDS PROTEIN"/>
    <property type="match status" value="1"/>
</dbReference>
<evidence type="ECO:0000256" key="6">
    <source>
        <dbReference type="ARBA" id="ARBA00022832"/>
    </source>
</evidence>
<dbReference type="OrthoDB" id="10259681at2759"/>
<name>A0A0N0P7D6_LEPSE</name>
<keyword evidence="8 12" id="KW-0443">Lipid metabolism</keyword>
<protein>
    <recommendedName>
        <fullName evidence="11 12">Elongation of fatty acids protein</fullName>
        <ecNumber evidence="12">2.3.1.-</ecNumber>
    </recommendedName>
</protein>
<evidence type="ECO:0000256" key="4">
    <source>
        <dbReference type="ARBA" id="ARBA00022679"/>
    </source>
</evidence>
<gene>
    <name evidence="13" type="ORF">ABL78_2207</name>
</gene>
<accession>A0A0N0P7D6</accession>
<evidence type="ECO:0000256" key="12">
    <source>
        <dbReference type="RuleBase" id="RU361115"/>
    </source>
</evidence>
<evidence type="ECO:0000313" key="14">
    <source>
        <dbReference type="Proteomes" id="UP000038009"/>
    </source>
</evidence>
<sequence>MQWIDSYASYYDGAAYKAWLISHTDYAICITGLYLAFVFYSPPYIAKYIYGGEVQRTGGKPAWLRYPWICWNFLLSIFSFYGASHVAPVLLGHIREEGLRNALCTLYPDEFYSGPIGMAVGLFTMSKLVEYGDSVFILLSGRRSLPVLQWFHHSTTFLYCWHAYAVGSTALNTGAALNYSVHTVMYFYFALAEMGLKSLVRPFAKYITMIQIAQMAVGLFLMCIVAHEKYMDYLVGRPESDPAACAGTPWDAIRVQMFIATANLVMFTQLFFKSYVHKKSQVDVTKTTK</sequence>
<dbReference type="GO" id="GO:0009922">
    <property type="term" value="F:fatty acid elongase activity"/>
    <property type="evidence" value="ECO:0007669"/>
    <property type="project" value="InterPro"/>
</dbReference>
<evidence type="ECO:0000256" key="9">
    <source>
        <dbReference type="ARBA" id="ARBA00023136"/>
    </source>
</evidence>
<dbReference type="GO" id="GO:0034625">
    <property type="term" value="P:fatty acid elongation, monounsaturated fatty acid"/>
    <property type="evidence" value="ECO:0007669"/>
    <property type="project" value="TreeGrafter"/>
</dbReference>
<keyword evidence="10 12" id="KW-0275">Fatty acid biosynthesis</keyword>
<evidence type="ECO:0000256" key="7">
    <source>
        <dbReference type="ARBA" id="ARBA00022989"/>
    </source>
</evidence>
<comment type="caution">
    <text evidence="13">The sequence shown here is derived from an EMBL/GenBank/DDBJ whole genome shotgun (WGS) entry which is preliminary data.</text>
</comment>
<evidence type="ECO:0000313" key="13">
    <source>
        <dbReference type="EMBL" id="KPI88669.1"/>
    </source>
</evidence>
<comment type="caution">
    <text evidence="12">Lacks conserved residue(s) required for the propagation of feature annotation.</text>
</comment>
<evidence type="ECO:0000256" key="8">
    <source>
        <dbReference type="ARBA" id="ARBA00023098"/>
    </source>
</evidence>
<keyword evidence="4 12" id="KW-0808">Transferase</keyword>
<dbReference type="EC" id="2.3.1.-" evidence="12"/>
<evidence type="ECO:0000256" key="5">
    <source>
        <dbReference type="ARBA" id="ARBA00022692"/>
    </source>
</evidence>
<keyword evidence="14" id="KW-1185">Reference proteome</keyword>
<reference evidence="13 14" key="1">
    <citation type="journal article" date="2015" name="PLoS Pathog.">
        <title>Leptomonas seymouri: Adaptations to the Dixenous Life Cycle Analyzed by Genome Sequencing, Transcriptome Profiling and Co-infection with Leishmania donovani.</title>
        <authorList>
            <person name="Kraeva N."/>
            <person name="Butenko A."/>
            <person name="Hlavacova J."/>
            <person name="Kostygov A."/>
            <person name="Myskova J."/>
            <person name="Grybchuk D."/>
            <person name="Lestinova T."/>
            <person name="Votypka J."/>
            <person name="Volf P."/>
            <person name="Opperdoes F."/>
            <person name="Flegontov P."/>
            <person name="Lukes J."/>
            <person name="Yurchenko V."/>
        </authorList>
    </citation>
    <scope>NUCLEOTIDE SEQUENCE [LARGE SCALE GENOMIC DNA]</scope>
    <source>
        <strain evidence="13 14">ATCC 30220</strain>
    </source>
</reference>
<organism evidence="13 14">
    <name type="scientific">Leptomonas seymouri</name>
    <dbReference type="NCBI Taxonomy" id="5684"/>
    <lineage>
        <taxon>Eukaryota</taxon>
        <taxon>Discoba</taxon>
        <taxon>Euglenozoa</taxon>
        <taxon>Kinetoplastea</taxon>
        <taxon>Metakinetoplastina</taxon>
        <taxon>Trypanosomatida</taxon>
        <taxon>Trypanosomatidae</taxon>
        <taxon>Leishmaniinae</taxon>
        <taxon>Leptomonas</taxon>
    </lineage>
</organism>
<evidence type="ECO:0000256" key="10">
    <source>
        <dbReference type="ARBA" id="ARBA00023160"/>
    </source>
</evidence>
<comment type="similarity">
    <text evidence="2 12">Belongs to the ELO family.</text>
</comment>
<dbReference type="GO" id="GO:0034626">
    <property type="term" value="P:fatty acid elongation, polyunsaturated fatty acid"/>
    <property type="evidence" value="ECO:0007669"/>
    <property type="project" value="TreeGrafter"/>
</dbReference>
<proteinExistence type="inferred from homology"/>
<dbReference type="EMBL" id="LJSK01000043">
    <property type="protein sequence ID" value="KPI88669.1"/>
    <property type="molecule type" value="Genomic_DNA"/>
</dbReference>
<evidence type="ECO:0000256" key="2">
    <source>
        <dbReference type="ARBA" id="ARBA00007263"/>
    </source>
</evidence>
<feature type="transmembrane region" description="Helical" evidence="12">
    <location>
        <begin position="206"/>
        <end position="227"/>
    </location>
</feature>
<evidence type="ECO:0000256" key="1">
    <source>
        <dbReference type="ARBA" id="ARBA00004141"/>
    </source>
</evidence>
<dbReference type="AlphaFoldDB" id="A0A0N0P7D6"/>